<evidence type="ECO:0000256" key="3">
    <source>
        <dbReference type="ARBA" id="ARBA00022989"/>
    </source>
</evidence>
<organism evidence="7 8">
    <name type="scientific">Acidisoma cellulosilyticum</name>
    <dbReference type="NCBI Taxonomy" id="2802395"/>
    <lineage>
        <taxon>Bacteria</taxon>
        <taxon>Pseudomonadati</taxon>
        <taxon>Pseudomonadota</taxon>
        <taxon>Alphaproteobacteria</taxon>
        <taxon>Acetobacterales</taxon>
        <taxon>Acidocellaceae</taxon>
        <taxon>Acidisoma</taxon>
    </lineage>
</organism>
<dbReference type="GO" id="GO:0005886">
    <property type="term" value="C:plasma membrane"/>
    <property type="evidence" value="ECO:0007669"/>
    <property type="project" value="TreeGrafter"/>
</dbReference>
<name>A0A964E4F7_9PROT</name>
<feature type="transmembrane region" description="Helical" evidence="5">
    <location>
        <begin position="214"/>
        <end position="232"/>
    </location>
</feature>
<dbReference type="PANTHER" id="PTHR37958">
    <property type="entry name" value="SODIUM-POTASSIUM/PROTON ANTIPORTER CHAA"/>
    <property type="match status" value="1"/>
</dbReference>
<sequence length="361" mass="38432">MRDEAWLVLSFATCLCFFCAGHSLFNQLSHPLGLAVIAIWLLTVILGSALSVVRHADQLAIRLGEPYGTLILTLSVTFIEVMSITAVMLHGSNNPTLTRDTLFSVVMIILNGMVGLSLLLGGLRHREQHYNLQGANAYLSVIIPLIVLTLVLPDFTQATAGPTLSIAQSSFVALVAVGLYMTFLAMQSGRHRGYFTLGDEVAGHASHAGSKPPLVPHVILLFAYMAPLVFLAEQLAHPVDYIIETLGAPDALGGLVIAILVATPEATGAVRAAMANHVQRSLNIFLGSVLSTIGLTIPAMIVVSYITGRSLILGVEHSDEVMLLVTLAVSIVTFASGRTNIIQGVVHLILFGAFLLLLIQG</sequence>
<dbReference type="GO" id="GO:0015385">
    <property type="term" value="F:sodium:proton antiporter activity"/>
    <property type="evidence" value="ECO:0007669"/>
    <property type="project" value="TreeGrafter"/>
</dbReference>
<evidence type="ECO:0000313" key="7">
    <source>
        <dbReference type="EMBL" id="MCB8881252.1"/>
    </source>
</evidence>
<evidence type="ECO:0000313" key="8">
    <source>
        <dbReference type="Proteomes" id="UP000721844"/>
    </source>
</evidence>
<dbReference type="PANTHER" id="PTHR37958:SF1">
    <property type="entry name" value="SODIUM-POTASSIUM_PROTON ANTIPORTER CHAA"/>
    <property type="match status" value="1"/>
</dbReference>
<evidence type="ECO:0000256" key="5">
    <source>
        <dbReference type="SAM" id="Phobius"/>
    </source>
</evidence>
<dbReference type="Pfam" id="PF01699">
    <property type="entry name" value="Na_Ca_ex"/>
    <property type="match status" value="2"/>
</dbReference>
<evidence type="ECO:0000256" key="1">
    <source>
        <dbReference type="ARBA" id="ARBA00004141"/>
    </source>
</evidence>
<feature type="transmembrane region" description="Helical" evidence="5">
    <location>
        <begin position="101"/>
        <end position="123"/>
    </location>
</feature>
<keyword evidence="3 5" id="KW-1133">Transmembrane helix</keyword>
<comment type="subcellular location">
    <subcellularLocation>
        <location evidence="1">Membrane</location>
        <topology evidence="1">Multi-pass membrane protein</topology>
    </subcellularLocation>
</comment>
<feature type="transmembrane region" description="Helical" evidence="5">
    <location>
        <begin position="135"/>
        <end position="153"/>
    </location>
</feature>
<dbReference type="EMBL" id="JAESVA010000004">
    <property type="protein sequence ID" value="MCB8881252.1"/>
    <property type="molecule type" value="Genomic_DNA"/>
</dbReference>
<evidence type="ECO:0000256" key="2">
    <source>
        <dbReference type="ARBA" id="ARBA00022692"/>
    </source>
</evidence>
<feature type="domain" description="Sodium/calcium exchanger membrane region" evidence="6">
    <location>
        <begin position="35"/>
        <end position="187"/>
    </location>
</feature>
<evidence type="ECO:0000259" key="6">
    <source>
        <dbReference type="Pfam" id="PF01699"/>
    </source>
</evidence>
<protein>
    <recommendedName>
        <fullName evidence="6">Sodium/calcium exchanger membrane region domain-containing protein</fullName>
    </recommendedName>
</protein>
<dbReference type="Proteomes" id="UP000721844">
    <property type="component" value="Unassembled WGS sequence"/>
</dbReference>
<feature type="transmembrane region" description="Helical" evidence="5">
    <location>
        <begin position="33"/>
        <end position="55"/>
    </location>
</feature>
<dbReference type="GO" id="GO:0015386">
    <property type="term" value="F:potassium:proton antiporter activity"/>
    <property type="evidence" value="ECO:0007669"/>
    <property type="project" value="TreeGrafter"/>
</dbReference>
<feature type="transmembrane region" description="Helical" evidence="5">
    <location>
        <begin position="252"/>
        <end position="270"/>
    </location>
</feature>
<gene>
    <name evidence="7" type="ORF">ACELLULO517_13475</name>
</gene>
<feature type="transmembrane region" description="Helical" evidence="5">
    <location>
        <begin position="67"/>
        <end position="89"/>
    </location>
</feature>
<dbReference type="RefSeq" id="WP_227307923.1">
    <property type="nucleotide sequence ID" value="NZ_JAESVA010000004.1"/>
</dbReference>
<accession>A0A964E4F7</accession>
<reference evidence="7 8" key="1">
    <citation type="journal article" date="2021" name="Microorganisms">
        <title>Acidisoma silvae sp. nov. and Acidisomacellulosilytica sp. nov., Two Acidophilic Bacteria Isolated from Decaying Wood, Hydrolyzing Cellulose and Producing Poly-3-hydroxybutyrate.</title>
        <authorList>
            <person name="Mieszkin S."/>
            <person name="Pouder E."/>
            <person name="Uroz S."/>
            <person name="Simon-Colin C."/>
            <person name="Alain K."/>
        </authorList>
    </citation>
    <scope>NUCLEOTIDE SEQUENCE [LARGE SCALE GENOMIC DNA]</scope>
    <source>
        <strain evidence="7 8">HW T5.17</strain>
    </source>
</reference>
<keyword evidence="8" id="KW-1185">Reference proteome</keyword>
<proteinExistence type="predicted"/>
<feature type="transmembrane region" description="Helical" evidence="5">
    <location>
        <begin position="282"/>
        <end position="306"/>
    </location>
</feature>
<keyword evidence="2 5" id="KW-0812">Transmembrane</keyword>
<dbReference type="InterPro" id="IPR004837">
    <property type="entry name" value="NaCa_Exmemb"/>
</dbReference>
<comment type="caution">
    <text evidence="7">The sequence shown here is derived from an EMBL/GenBank/DDBJ whole genome shotgun (WGS) entry which is preliminary data.</text>
</comment>
<dbReference type="AlphaFoldDB" id="A0A964E4F7"/>
<feature type="transmembrane region" description="Helical" evidence="5">
    <location>
        <begin position="165"/>
        <end position="186"/>
    </location>
</feature>
<evidence type="ECO:0000256" key="4">
    <source>
        <dbReference type="ARBA" id="ARBA00023136"/>
    </source>
</evidence>
<dbReference type="InterPro" id="IPR052946">
    <property type="entry name" value="Alkaline_pH_Ca-Antiporter"/>
</dbReference>
<feature type="transmembrane region" description="Helical" evidence="5">
    <location>
        <begin position="344"/>
        <end position="360"/>
    </location>
</feature>
<feature type="domain" description="Sodium/calcium exchanger membrane region" evidence="6">
    <location>
        <begin position="218"/>
        <end position="359"/>
    </location>
</feature>
<keyword evidence="4 5" id="KW-0472">Membrane</keyword>